<evidence type="ECO:0000256" key="2">
    <source>
        <dbReference type="ARBA" id="ARBA00023315"/>
    </source>
</evidence>
<keyword evidence="4" id="KW-1185">Reference proteome</keyword>
<dbReference type="GO" id="GO:0008080">
    <property type="term" value="F:N-acetyltransferase activity"/>
    <property type="evidence" value="ECO:0007669"/>
    <property type="project" value="InterPro"/>
</dbReference>
<proteinExistence type="predicted"/>
<evidence type="ECO:0000313" key="4">
    <source>
        <dbReference type="Proteomes" id="UP001418222"/>
    </source>
</evidence>
<dbReference type="PANTHER" id="PTHR43626:SF4">
    <property type="entry name" value="GCN5-RELATED N-ACETYLTRANSFERASE 2, CHLOROPLASTIC"/>
    <property type="match status" value="1"/>
</dbReference>
<dbReference type="Gene3D" id="3.40.630.30">
    <property type="match status" value="1"/>
</dbReference>
<dbReference type="InterPro" id="IPR045039">
    <property type="entry name" value="NSI-like"/>
</dbReference>
<dbReference type="GO" id="GO:0005737">
    <property type="term" value="C:cytoplasm"/>
    <property type="evidence" value="ECO:0007669"/>
    <property type="project" value="TreeGrafter"/>
</dbReference>
<keyword evidence="1" id="KW-0808">Transferase</keyword>
<comment type="caution">
    <text evidence="3">The sequence shown here is derived from an EMBL/GenBank/DDBJ whole genome shotgun (WGS) entry which is preliminary data.</text>
</comment>
<organism evidence="3 4">
    <name type="scientific">Platanthera zijinensis</name>
    <dbReference type="NCBI Taxonomy" id="2320716"/>
    <lineage>
        <taxon>Eukaryota</taxon>
        <taxon>Viridiplantae</taxon>
        <taxon>Streptophyta</taxon>
        <taxon>Embryophyta</taxon>
        <taxon>Tracheophyta</taxon>
        <taxon>Spermatophyta</taxon>
        <taxon>Magnoliopsida</taxon>
        <taxon>Liliopsida</taxon>
        <taxon>Asparagales</taxon>
        <taxon>Orchidaceae</taxon>
        <taxon>Orchidoideae</taxon>
        <taxon>Orchideae</taxon>
        <taxon>Orchidinae</taxon>
        <taxon>Platanthera</taxon>
    </lineage>
</organism>
<dbReference type="Proteomes" id="UP001418222">
    <property type="component" value="Unassembled WGS sequence"/>
</dbReference>
<protein>
    <submittedName>
        <fullName evidence="3">Acetyltransferase NSI</fullName>
    </submittedName>
</protein>
<dbReference type="AlphaFoldDB" id="A0AAP0BI68"/>
<reference evidence="3 4" key="1">
    <citation type="journal article" date="2022" name="Nat. Plants">
        <title>Genomes of leafy and leafless Platanthera orchids illuminate the evolution of mycoheterotrophy.</title>
        <authorList>
            <person name="Li M.H."/>
            <person name="Liu K.W."/>
            <person name="Li Z."/>
            <person name="Lu H.C."/>
            <person name="Ye Q.L."/>
            <person name="Zhang D."/>
            <person name="Wang J.Y."/>
            <person name="Li Y.F."/>
            <person name="Zhong Z.M."/>
            <person name="Liu X."/>
            <person name="Yu X."/>
            <person name="Liu D.K."/>
            <person name="Tu X.D."/>
            <person name="Liu B."/>
            <person name="Hao Y."/>
            <person name="Liao X.Y."/>
            <person name="Jiang Y.T."/>
            <person name="Sun W.H."/>
            <person name="Chen J."/>
            <person name="Chen Y.Q."/>
            <person name="Ai Y."/>
            <person name="Zhai J.W."/>
            <person name="Wu S.S."/>
            <person name="Zhou Z."/>
            <person name="Hsiao Y.Y."/>
            <person name="Wu W.L."/>
            <person name="Chen Y.Y."/>
            <person name="Lin Y.F."/>
            <person name="Hsu J.L."/>
            <person name="Li C.Y."/>
            <person name="Wang Z.W."/>
            <person name="Zhao X."/>
            <person name="Zhong W.Y."/>
            <person name="Ma X.K."/>
            <person name="Ma L."/>
            <person name="Huang J."/>
            <person name="Chen G.Z."/>
            <person name="Huang M.Z."/>
            <person name="Huang L."/>
            <person name="Peng D.H."/>
            <person name="Luo Y.B."/>
            <person name="Zou S.Q."/>
            <person name="Chen S.P."/>
            <person name="Lan S."/>
            <person name="Tsai W.C."/>
            <person name="Van de Peer Y."/>
            <person name="Liu Z.J."/>
        </authorList>
    </citation>
    <scope>NUCLEOTIDE SEQUENCE [LARGE SCALE GENOMIC DNA]</scope>
    <source>
        <strain evidence="3">Lor287</strain>
    </source>
</reference>
<evidence type="ECO:0000256" key="1">
    <source>
        <dbReference type="ARBA" id="ARBA00022679"/>
    </source>
</evidence>
<sequence>MLISKGNEQKQLIGMARATSDHVFNATIWDVIVDPSYQEKDEIEPLDNTINECSMFYEQSLMTGLEESVGVGKRNWLVLRKSSRAKYICGQHVYTMHEVKETVPKLEIILEEQDDDVFEPTKEEMIRH</sequence>
<dbReference type="PANTHER" id="PTHR43626">
    <property type="entry name" value="ACYL-COA N-ACYLTRANSFERASE"/>
    <property type="match status" value="1"/>
</dbReference>
<evidence type="ECO:0000313" key="3">
    <source>
        <dbReference type="EMBL" id="KAK8940526.1"/>
    </source>
</evidence>
<gene>
    <name evidence="3" type="primary">NSI</name>
    <name evidence="3" type="ORF">KSP39_PZI010474</name>
</gene>
<dbReference type="EMBL" id="JBBWWQ010000008">
    <property type="protein sequence ID" value="KAK8940526.1"/>
    <property type="molecule type" value="Genomic_DNA"/>
</dbReference>
<name>A0AAP0BI68_9ASPA</name>
<accession>A0AAP0BI68</accession>
<keyword evidence="2" id="KW-0012">Acyltransferase</keyword>